<protein>
    <submittedName>
        <fullName evidence="5">Kap113 protein</fullName>
    </submittedName>
</protein>
<evidence type="ECO:0000256" key="1">
    <source>
        <dbReference type="ARBA" id="ARBA00004123"/>
    </source>
</evidence>
<dbReference type="PROSITE" id="PS50166">
    <property type="entry name" value="IMPORTIN_B_NT"/>
    <property type="match status" value="1"/>
</dbReference>
<feature type="domain" description="Importin N-terminal" evidence="4">
    <location>
        <begin position="28"/>
        <end position="103"/>
    </location>
</feature>
<dbReference type="PANTHER" id="PTHR10997:SF7">
    <property type="entry name" value="IMPORTIN-11"/>
    <property type="match status" value="1"/>
</dbReference>
<dbReference type="Gene3D" id="1.25.10.10">
    <property type="entry name" value="Leucine-rich Repeat Variant"/>
    <property type="match status" value="1"/>
</dbReference>
<dbReference type="Pfam" id="PF03810">
    <property type="entry name" value="IBN_N"/>
    <property type="match status" value="1"/>
</dbReference>
<dbReference type="GO" id="GO:0031267">
    <property type="term" value="F:small GTPase binding"/>
    <property type="evidence" value="ECO:0007669"/>
    <property type="project" value="InterPro"/>
</dbReference>
<dbReference type="GO" id="GO:0005829">
    <property type="term" value="C:cytosol"/>
    <property type="evidence" value="ECO:0007669"/>
    <property type="project" value="TreeGrafter"/>
</dbReference>
<dbReference type="SMART" id="SM00913">
    <property type="entry name" value="IBN_N"/>
    <property type="match status" value="1"/>
</dbReference>
<dbReference type="SUPFAM" id="SSF48371">
    <property type="entry name" value="ARM repeat"/>
    <property type="match status" value="1"/>
</dbReference>
<dbReference type="AlphaFoldDB" id="A0A812JD09"/>
<dbReference type="PANTHER" id="PTHR10997">
    <property type="entry name" value="IMPORTIN-7, 8, 11"/>
    <property type="match status" value="1"/>
</dbReference>
<evidence type="ECO:0000313" key="5">
    <source>
        <dbReference type="EMBL" id="CAE7199811.1"/>
    </source>
</evidence>
<comment type="caution">
    <text evidence="5">The sequence shown here is derived from an EMBL/GenBank/DDBJ whole genome shotgun (WGS) entry which is preliminary data.</text>
</comment>
<accession>A0A812JD09</accession>
<keyword evidence="6" id="KW-1185">Reference proteome</keyword>
<dbReference type="OrthoDB" id="361693at2759"/>
<dbReference type="Proteomes" id="UP000604046">
    <property type="component" value="Unassembled WGS sequence"/>
</dbReference>
<dbReference type="EMBL" id="CAJNDS010000381">
    <property type="protein sequence ID" value="CAE7199811.1"/>
    <property type="molecule type" value="Genomic_DNA"/>
</dbReference>
<comment type="subcellular location">
    <subcellularLocation>
        <location evidence="1">Nucleus</location>
    </subcellularLocation>
</comment>
<dbReference type="InterPro" id="IPR001494">
    <property type="entry name" value="Importin-beta_N"/>
</dbReference>
<proteinExistence type="predicted"/>
<organism evidence="5 6">
    <name type="scientific">Symbiodinium natans</name>
    <dbReference type="NCBI Taxonomy" id="878477"/>
    <lineage>
        <taxon>Eukaryota</taxon>
        <taxon>Sar</taxon>
        <taxon>Alveolata</taxon>
        <taxon>Dinophyceae</taxon>
        <taxon>Suessiales</taxon>
        <taxon>Symbiodiniaceae</taxon>
        <taxon>Symbiodinium</taxon>
    </lineage>
</organism>
<dbReference type="GO" id="GO:0005635">
    <property type="term" value="C:nuclear envelope"/>
    <property type="evidence" value="ECO:0007669"/>
    <property type="project" value="TreeGrafter"/>
</dbReference>
<name>A0A812JD09_9DINO</name>
<dbReference type="InterPro" id="IPR011989">
    <property type="entry name" value="ARM-like"/>
</dbReference>
<keyword evidence="2" id="KW-0813">Transport</keyword>
<dbReference type="InterPro" id="IPR016024">
    <property type="entry name" value="ARM-type_fold"/>
</dbReference>
<evidence type="ECO:0000256" key="2">
    <source>
        <dbReference type="ARBA" id="ARBA00022448"/>
    </source>
</evidence>
<dbReference type="GO" id="GO:0006606">
    <property type="term" value="P:protein import into nucleus"/>
    <property type="evidence" value="ECO:0007669"/>
    <property type="project" value="TreeGrafter"/>
</dbReference>
<gene>
    <name evidence="5" type="primary">kap113</name>
    <name evidence="5" type="ORF">SNAT2548_LOCUS5882</name>
</gene>
<evidence type="ECO:0000256" key="3">
    <source>
        <dbReference type="ARBA" id="ARBA00023242"/>
    </source>
</evidence>
<reference evidence="5" key="1">
    <citation type="submission" date="2021-02" db="EMBL/GenBank/DDBJ databases">
        <authorList>
            <person name="Dougan E. K."/>
            <person name="Rhodes N."/>
            <person name="Thang M."/>
            <person name="Chan C."/>
        </authorList>
    </citation>
    <scope>NUCLEOTIDE SEQUENCE</scope>
</reference>
<sequence length="234" mass="26169">MAAVSPVGQVVQLLLAAASSDARARQPAHERLQDLENRLGAGLVPLLLEAYADASVDAQGRYLAILMCKNVVDRQWQLRGSGKVISAEEKNAIKEQLLRLVKAATSGGLPHLLELTMVLRRVCRFEFPMNWDGLAHLLLAELQGLRERGFSEAALAVVLVLHQVLKEQSSKRLLSSRREFHQLGGLLVEPLGAVWALKMEHMRHLKNQGLGPQVSPFVYKKLLMLYTWQFWVKP</sequence>
<evidence type="ECO:0000259" key="4">
    <source>
        <dbReference type="PROSITE" id="PS50166"/>
    </source>
</evidence>
<keyword evidence="3" id="KW-0539">Nucleus</keyword>
<evidence type="ECO:0000313" key="6">
    <source>
        <dbReference type="Proteomes" id="UP000604046"/>
    </source>
</evidence>